<organism evidence="8">
    <name type="scientific">Picocystis salinarum</name>
    <dbReference type="NCBI Taxonomy" id="88271"/>
    <lineage>
        <taxon>Eukaryota</taxon>
        <taxon>Viridiplantae</taxon>
        <taxon>Chlorophyta</taxon>
        <taxon>Picocystophyceae</taxon>
        <taxon>Picocystales</taxon>
        <taxon>Picocystaceae</taxon>
        <taxon>Picocystis</taxon>
    </lineage>
</organism>
<comment type="subcellular location">
    <subcellularLocation>
        <location evidence="1">Golgi apparatus</location>
        <location evidence="1">trans-Golgi network</location>
    </subcellularLocation>
</comment>
<accession>A0A7S3XG88</accession>
<dbReference type="GO" id="GO:0000938">
    <property type="term" value="C:GARP complex"/>
    <property type="evidence" value="ECO:0007669"/>
    <property type="project" value="TreeGrafter"/>
</dbReference>
<proteinExistence type="inferred from homology"/>
<evidence type="ECO:0000256" key="1">
    <source>
        <dbReference type="ARBA" id="ARBA00004601"/>
    </source>
</evidence>
<reference evidence="8" key="1">
    <citation type="submission" date="2021-01" db="EMBL/GenBank/DDBJ databases">
        <authorList>
            <person name="Corre E."/>
            <person name="Pelletier E."/>
            <person name="Niang G."/>
            <person name="Scheremetjew M."/>
            <person name="Finn R."/>
            <person name="Kale V."/>
            <person name="Holt S."/>
            <person name="Cochrane G."/>
            <person name="Meng A."/>
            <person name="Brown T."/>
            <person name="Cohen L."/>
        </authorList>
    </citation>
    <scope>NUCLEOTIDE SEQUENCE</scope>
    <source>
        <strain evidence="8">CCMP1897</strain>
    </source>
</reference>
<dbReference type="GO" id="GO:0032456">
    <property type="term" value="P:endocytic recycling"/>
    <property type="evidence" value="ECO:0007669"/>
    <property type="project" value="TreeGrafter"/>
</dbReference>
<evidence type="ECO:0000256" key="5">
    <source>
        <dbReference type="ARBA" id="ARBA00023034"/>
    </source>
</evidence>
<keyword evidence="5" id="KW-0333">Golgi apparatus</keyword>
<dbReference type="PANTHER" id="PTHR14190:SF7">
    <property type="entry name" value="VACUOLAR PROTEIN SORTING-ASSOCIATED PROTEIN 52 HOMOLOG"/>
    <property type="match status" value="1"/>
</dbReference>
<comment type="similarity">
    <text evidence="2">Belongs to the VPS52 family.</text>
</comment>
<protein>
    <recommendedName>
        <fullName evidence="9">Vacuolar protein sorting-associated protein 52 A</fullName>
    </recommendedName>
</protein>
<evidence type="ECO:0000259" key="6">
    <source>
        <dbReference type="Pfam" id="PF04129"/>
    </source>
</evidence>
<dbReference type="InterPro" id="IPR048319">
    <property type="entry name" value="Vps52_CC"/>
</dbReference>
<evidence type="ECO:0000313" key="8">
    <source>
        <dbReference type="EMBL" id="CAE0612556.1"/>
    </source>
</evidence>
<evidence type="ECO:0000256" key="4">
    <source>
        <dbReference type="ARBA" id="ARBA00022927"/>
    </source>
</evidence>
<sequence>MDVDVRMLLEDGEAWDGEGEDGTWKDGVGTLRRLATSLRANRTRGGDPTLEDVLSGRTDARTAIEDAEENLKERETKAVGAFCASVDELEALHGRLRECDVALSAMEDVLGGFQQSLGNLSSEIRQLQSQSHVMSVQLKNRRLAEAQLADFLKHTAVPPAMVGEITGKGDVGSDAFAAQLRSLHGKLEFVKGDPRAGRAVALGDVEPELEKLRIKAVSRVRDYLMHKFSTLRKPKTNFQIIQQNVLRKHIDLIRFLQEHGGEVFGEVHASYVDTMSKVYMAHFHNYTAALMRLLKETAGPQTLLAGEEHRGAFSGLFTSVGKGSSAMPGIVATDNSNAPEAYQIGARGEILEELDAPPRIPHVAEAKKEKLPYEEVFRCMQKLLMETSTSEFVFCTDFFGETKTYSRVFAGATSIVEENVTTAMPSLYDPMTLLLVIRVNSQHQSVMLDRSLHCLDTHFDRVAMLAWPRLKAVFDAHLVSLRQAQGSALVTKHPGPHLINKRFAELAKSIFILNTKFDDAQIDHSMDRISGGVCNVLLRIAGTFKVKRMQMVFLVNNYDAILGVLRSASTEESIEQKNDALLKMIEYYEELLKTNTDVVVEDILMGRFGGLISYVKKVEKSNNLESTRGAKADEAEAQRLLADFSKVWKQSIDAVYREVVATFQEPTGYAVLKSVFTQFLLYYTRFLDTLKRGPPSSQELAKKAVMIPSIMYEIKRYSQALE</sequence>
<evidence type="ECO:0008006" key="9">
    <source>
        <dbReference type="Google" id="ProtNLM"/>
    </source>
</evidence>
<dbReference type="Pfam" id="PF20655">
    <property type="entry name" value="Vps52_C"/>
    <property type="match status" value="1"/>
</dbReference>
<dbReference type="GO" id="GO:0005829">
    <property type="term" value="C:cytosol"/>
    <property type="evidence" value="ECO:0007669"/>
    <property type="project" value="GOC"/>
</dbReference>
<dbReference type="GO" id="GO:0006896">
    <property type="term" value="P:Golgi to vacuole transport"/>
    <property type="evidence" value="ECO:0007669"/>
    <property type="project" value="TreeGrafter"/>
</dbReference>
<gene>
    <name evidence="8" type="ORF">PSAL00342_LOCUS6455</name>
</gene>
<name>A0A7S3XG88_9CHLO</name>
<feature type="domain" description="Vps52 C-terminal" evidence="7">
    <location>
        <begin position="273"/>
        <end position="578"/>
    </location>
</feature>
<feature type="domain" description="Vps52 coiled-coil" evidence="6">
    <location>
        <begin position="87"/>
        <end position="256"/>
    </location>
</feature>
<keyword evidence="4" id="KW-0653">Protein transport</keyword>
<dbReference type="GO" id="GO:0019905">
    <property type="term" value="F:syntaxin binding"/>
    <property type="evidence" value="ECO:0007669"/>
    <property type="project" value="TreeGrafter"/>
</dbReference>
<dbReference type="Pfam" id="PF04129">
    <property type="entry name" value="Vps52_CC"/>
    <property type="match status" value="1"/>
</dbReference>
<dbReference type="AlphaFoldDB" id="A0A7S3XG88"/>
<dbReference type="InterPro" id="IPR048361">
    <property type="entry name" value="Vps52_C"/>
</dbReference>
<evidence type="ECO:0000259" key="7">
    <source>
        <dbReference type="Pfam" id="PF20655"/>
    </source>
</evidence>
<evidence type="ECO:0000256" key="3">
    <source>
        <dbReference type="ARBA" id="ARBA00022448"/>
    </source>
</evidence>
<dbReference type="EMBL" id="HBIS01007132">
    <property type="protein sequence ID" value="CAE0612556.1"/>
    <property type="molecule type" value="Transcribed_RNA"/>
</dbReference>
<dbReference type="InterPro" id="IPR007258">
    <property type="entry name" value="Vps52"/>
</dbReference>
<keyword evidence="3" id="KW-0813">Transport</keyword>
<dbReference type="GO" id="GO:0042147">
    <property type="term" value="P:retrograde transport, endosome to Golgi"/>
    <property type="evidence" value="ECO:0007669"/>
    <property type="project" value="TreeGrafter"/>
</dbReference>
<dbReference type="PANTHER" id="PTHR14190">
    <property type="entry name" value="SUPPRESSOR OF ACTIN MUTATIONS 2/VACUOLAR PROTEIN SORTING 52"/>
    <property type="match status" value="1"/>
</dbReference>
<evidence type="ECO:0000256" key="2">
    <source>
        <dbReference type="ARBA" id="ARBA00008180"/>
    </source>
</evidence>
<dbReference type="GO" id="GO:0015031">
    <property type="term" value="P:protein transport"/>
    <property type="evidence" value="ECO:0007669"/>
    <property type="project" value="UniProtKB-KW"/>
</dbReference>